<dbReference type="InterPro" id="IPR009057">
    <property type="entry name" value="Homeodomain-like_sf"/>
</dbReference>
<dbReference type="PROSITE" id="PS50977">
    <property type="entry name" value="HTH_TETR_2"/>
    <property type="match status" value="1"/>
</dbReference>
<dbReference type="EMBL" id="CP015507">
    <property type="protein sequence ID" value="AND42912.1"/>
    <property type="molecule type" value="Genomic_DNA"/>
</dbReference>
<dbReference type="RefSeq" id="WP_019380994.1">
    <property type="nucleotide sequence ID" value="NZ_CP015507.1"/>
</dbReference>
<evidence type="ECO:0000313" key="6">
    <source>
        <dbReference type="Proteomes" id="UP000077856"/>
    </source>
</evidence>
<gene>
    <name evidence="5" type="ORF">A361_27425</name>
</gene>
<evidence type="ECO:0000256" key="1">
    <source>
        <dbReference type="ARBA" id="ARBA00022491"/>
    </source>
</evidence>
<accession>A0A160MHG7</accession>
<name>A0A160MHG7_9BACI</name>
<geneLocation type="plasmid" evidence="6">
    <name>pbo1</name>
</geneLocation>
<reference evidence="5 6" key="1">
    <citation type="submission" date="2016-04" db="EMBL/GenBank/DDBJ databases">
        <title>Complete genome sequence of Bacillus oceanisediminis strain 2691.</title>
        <authorList>
            <person name="Jeong H."/>
            <person name="Kim H.J."/>
            <person name="Lee D.-W."/>
        </authorList>
    </citation>
    <scope>NUCLEOTIDE SEQUENCE [LARGE SCALE GENOMIC DNA]</scope>
    <source>
        <strain evidence="5 6">2691</strain>
        <plasmid evidence="6">pbo1</plasmid>
    </source>
</reference>
<organism evidence="5 6">
    <name type="scientific">Cytobacillus oceanisediminis 2691</name>
    <dbReference type="NCBI Taxonomy" id="1196031"/>
    <lineage>
        <taxon>Bacteria</taxon>
        <taxon>Bacillati</taxon>
        <taxon>Bacillota</taxon>
        <taxon>Bacilli</taxon>
        <taxon>Bacillales</taxon>
        <taxon>Bacillaceae</taxon>
        <taxon>Cytobacillus</taxon>
    </lineage>
</organism>
<proteinExistence type="predicted"/>
<feature type="domain" description="HTH tetR-type" evidence="4">
    <location>
        <begin position="14"/>
        <end position="74"/>
    </location>
</feature>
<evidence type="ECO:0000259" key="4">
    <source>
        <dbReference type="PROSITE" id="PS50977"/>
    </source>
</evidence>
<dbReference type="SUPFAM" id="SSF46689">
    <property type="entry name" value="Homeodomain-like"/>
    <property type="match status" value="1"/>
</dbReference>
<evidence type="ECO:0000313" key="5">
    <source>
        <dbReference type="EMBL" id="AND42912.1"/>
    </source>
</evidence>
<keyword evidence="1" id="KW-0678">Repressor</keyword>
<dbReference type="InterPro" id="IPR050624">
    <property type="entry name" value="HTH-type_Tx_Regulator"/>
</dbReference>
<evidence type="ECO:0000256" key="2">
    <source>
        <dbReference type="ARBA" id="ARBA00023125"/>
    </source>
</evidence>
<dbReference type="Proteomes" id="UP000077856">
    <property type="component" value="Plasmid pBO1"/>
</dbReference>
<sequence>MSLKWDSELDELRIRRRTEILDEARELFLEKGLPRVTMRDISKEVGVSTVTLYKYYKSVDEIAAEVKQQIFIEMKEFFKEISTDSTAYEQIINWLKQWDSYLKEKDDHIRFQAEFDLYYQSHKLEIEQAYYLELIKINGESIPLVFEQGQNEGSIRTDFTANDLTAWTFNNLLGMVHRLAARGPLLENDSPLSTEKMMEMTIDSVASFIKRS</sequence>
<keyword evidence="5" id="KW-0614">Plasmid</keyword>
<dbReference type="PANTHER" id="PTHR43479:SF11">
    <property type="entry name" value="ACREF_ENVCD OPERON REPRESSOR-RELATED"/>
    <property type="match status" value="1"/>
</dbReference>
<dbReference type="KEGG" id="bon:A361_27425"/>
<evidence type="ECO:0000256" key="3">
    <source>
        <dbReference type="PROSITE-ProRule" id="PRU00335"/>
    </source>
</evidence>
<dbReference type="Gene3D" id="1.10.357.10">
    <property type="entry name" value="Tetracycline Repressor, domain 2"/>
    <property type="match status" value="1"/>
</dbReference>
<feature type="DNA-binding region" description="H-T-H motif" evidence="3">
    <location>
        <begin position="37"/>
        <end position="56"/>
    </location>
</feature>
<dbReference type="PANTHER" id="PTHR43479">
    <property type="entry name" value="ACREF/ENVCD OPERON REPRESSOR-RELATED"/>
    <property type="match status" value="1"/>
</dbReference>
<dbReference type="AlphaFoldDB" id="A0A160MHG7"/>
<dbReference type="eggNOG" id="COG1309">
    <property type="taxonomic scope" value="Bacteria"/>
</dbReference>
<keyword evidence="2 3" id="KW-0238">DNA-binding</keyword>
<dbReference type="InterPro" id="IPR001647">
    <property type="entry name" value="HTH_TetR"/>
</dbReference>
<dbReference type="Pfam" id="PF00440">
    <property type="entry name" value="TetR_N"/>
    <property type="match status" value="1"/>
</dbReference>
<protein>
    <recommendedName>
        <fullName evidence="4">HTH tetR-type domain-containing protein</fullName>
    </recommendedName>
</protein>
<dbReference type="GO" id="GO:0003677">
    <property type="term" value="F:DNA binding"/>
    <property type="evidence" value="ECO:0007669"/>
    <property type="project" value="UniProtKB-UniRule"/>
</dbReference>
<dbReference type="PRINTS" id="PR00455">
    <property type="entry name" value="HTHTETR"/>
</dbReference>